<protein>
    <recommendedName>
        <fullName evidence="3">PQQ-like domain-containing protein</fullName>
    </recommendedName>
</protein>
<dbReference type="Proteomes" id="UP000198981">
    <property type="component" value="Unassembled WGS sequence"/>
</dbReference>
<dbReference type="InterPro" id="IPR011044">
    <property type="entry name" value="Quino_amine_DH_bsu"/>
</dbReference>
<gene>
    <name evidence="1" type="ORF">SAMN03159343_3731</name>
</gene>
<sequence>MTRPMRMIVIAVRVHNMNTARLTSPWRLATVGAVGLLVAGCSSPADDASGSAPGSSAAASAESVAAPQPRITLTYDGGLLVLDADTLEVVGDHALDGFLRVNAAGDGRHSLVTTEEGFQVLDAGVWTDGGQSWAGPSALTDDVFAADTAGHVVVHGDRTVLFADGTGDITSFTTADLLTADGLPETREWTSEAAHHGVAIELEDGTLLSTLGDEEGRTGVRVLDADGQETARNEQCPGVHGEGTVAGDVAVFGCEDGILIYDGEFTKLTAPDTYGRTGNIFTTEDSPVAVGDYNDDPDAEGYELTRVALVDTTTDQLTVVPLPDGVAYTFRDLARGPQDEAVVLGTDGALHLIDEQTGQLTASYPVIDAWEGPAEWQDPHPALKVHDGIAYVTDPAADAVHAVDLATGEVLATGDLGVTPVEIAVVTG</sequence>
<dbReference type="SUPFAM" id="SSF50969">
    <property type="entry name" value="YVTN repeat-like/Quinoprotein amine dehydrogenase"/>
    <property type="match status" value="1"/>
</dbReference>
<dbReference type="AlphaFoldDB" id="A0A1G4YY64"/>
<dbReference type="STRING" id="1960309.SAMN03159343_3731"/>
<keyword evidence="2" id="KW-1185">Reference proteome</keyword>
<organism evidence="1 2">
    <name type="scientific">Klenkia marina</name>
    <dbReference type="NCBI Taxonomy" id="1960309"/>
    <lineage>
        <taxon>Bacteria</taxon>
        <taxon>Bacillati</taxon>
        <taxon>Actinomycetota</taxon>
        <taxon>Actinomycetes</taxon>
        <taxon>Geodermatophilales</taxon>
        <taxon>Geodermatophilaceae</taxon>
        <taxon>Klenkia</taxon>
    </lineage>
</organism>
<dbReference type="NCBIfam" id="NF038015">
    <property type="entry name" value="AztD"/>
    <property type="match status" value="1"/>
</dbReference>
<dbReference type="InterPro" id="IPR047697">
    <property type="entry name" value="AztD-like"/>
</dbReference>
<evidence type="ECO:0000313" key="2">
    <source>
        <dbReference type="Proteomes" id="UP000198981"/>
    </source>
</evidence>
<dbReference type="Gene3D" id="2.130.10.10">
    <property type="entry name" value="YVTN repeat-like/Quinoprotein amine dehydrogenase"/>
    <property type="match status" value="1"/>
</dbReference>
<dbReference type="InterPro" id="IPR015943">
    <property type="entry name" value="WD40/YVTN_repeat-like_dom_sf"/>
</dbReference>
<evidence type="ECO:0000313" key="1">
    <source>
        <dbReference type="EMBL" id="SCX58215.1"/>
    </source>
</evidence>
<evidence type="ECO:0008006" key="3">
    <source>
        <dbReference type="Google" id="ProtNLM"/>
    </source>
</evidence>
<dbReference type="EMBL" id="FMUH01000007">
    <property type="protein sequence ID" value="SCX58215.1"/>
    <property type="molecule type" value="Genomic_DNA"/>
</dbReference>
<accession>A0A1G4YY64</accession>
<name>A0A1G4YY64_9ACTN</name>
<reference evidence="2" key="1">
    <citation type="submission" date="2016-10" db="EMBL/GenBank/DDBJ databases">
        <authorList>
            <person name="Varghese N."/>
            <person name="Submissions S."/>
        </authorList>
    </citation>
    <scope>NUCLEOTIDE SEQUENCE [LARGE SCALE GENOMIC DNA]</scope>
    <source>
        <strain evidence="2">DSM 45722</strain>
    </source>
</reference>
<proteinExistence type="predicted"/>